<dbReference type="PANTHER" id="PTHR48062:SF63">
    <property type="entry name" value="RECEPTOR-LIKE PROTEIN 1"/>
    <property type="match status" value="1"/>
</dbReference>
<evidence type="ECO:0000256" key="1">
    <source>
        <dbReference type="ARBA" id="ARBA00004167"/>
    </source>
</evidence>
<dbReference type="GO" id="GO:0016020">
    <property type="term" value="C:membrane"/>
    <property type="evidence" value="ECO:0007669"/>
    <property type="project" value="UniProtKB-SubCell"/>
</dbReference>
<protein>
    <recommendedName>
        <fullName evidence="12">Leucine-rich repeat-containing N-terminal plant-type domain-containing protein</fullName>
    </recommendedName>
</protein>
<evidence type="ECO:0000256" key="4">
    <source>
        <dbReference type="ARBA" id="ARBA00022692"/>
    </source>
</evidence>
<organism evidence="10 11">
    <name type="scientific">Microthlaspi erraticum</name>
    <dbReference type="NCBI Taxonomy" id="1685480"/>
    <lineage>
        <taxon>Eukaryota</taxon>
        <taxon>Viridiplantae</taxon>
        <taxon>Streptophyta</taxon>
        <taxon>Embryophyta</taxon>
        <taxon>Tracheophyta</taxon>
        <taxon>Spermatophyta</taxon>
        <taxon>Magnoliopsida</taxon>
        <taxon>eudicotyledons</taxon>
        <taxon>Gunneridae</taxon>
        <taxon>Pentapetalae</taxon>
        <taxon>rosids</taxon>
        <taxon>malvids</taxon>
        <taxon>Brassicales</taxon>
        <taxon>Brassicaceae</taxon>
        <taxon>Coluteocarpeae</taxon>
        <taxon>Microthlaspi</taxon>
    </lineage>
</organism>
<accession>A0A6D2HHP1</accession>
<keyword evidence="9" id="KW-0325">Glycoprotein</keyword>
<keyword evidence="11" id="KW-1185">Reference proteome</keyword>
<evidence type="ECO:0000256" key="7">
    <source>
        <dbReference type="ARBA" id="ARBA00023136"/>
    </source>
</evidence>
<evidence type="ECO:0000256" key="3">
    <source>
        <dbReference type="ARBA" id="ARBA00022614"/>
    </source>
</evidence>
<dbReference type="PANTHER" id="PTHR48062">
    <property type="entry name" value="RECEPTOR-LIKE PROTEIN 14"/>
    <property type="match status" value="1"/>
</dbReference>
<dbReference type="Pfam" id="PF12799">
    <property type="entry name" value="LRR_4"/>
    <property type="match status" value="1"/>
</dbReference>
<keyword evidence="4" id="KW-0812">Transmembrane</keyword>
<dbReference type="InterPro" id="IPR032675">
    <property type="entry name" value="LRR_dom_sf"/>
</dbReference>
<dbReference type="InterPro" id="IPR001611">
    <property type="entry name" value="Leu-rich_rpt"/>
</dbReference>
<dbReference type="AlphaFoldDB" id="A0A6D2HHP1"/>
<evidence type="ECO:0000313" key="11">
    <source>
        <dbReference type="Proteomes" id="UP000467841"/>
    </source>
</evidence>
<evidence type="ECO:0000256" key="9">
    <source>
        <dbReference type="ARBA" id="ARBA00023180"/>
    </source>
</evidence>
<dbReference type="EMBL" id="CACVBM020000066">
    <property type="protein sequence ID" value="CAA7013830.1"/>
    <property type="molecule type" value="Genomic_DNA"/>
</dbReference>
<dbReference type="FunFam" id="3.80.10.10:FF:000111">
    <property type="entry name" value="LRR receptor-like serine/threonine-protein kinase ERECTA"/>
    <property type="match status" value="1"/>
</dbReference>
<name>A0A6D2HHP1_9BRAS</name>
<dbReference type="Pfam" id="PF00560">
    <property type="entry name" value="LRR_1"/>
    <property type="match status" value="1"/>
</dbReference>
<dbReference type="SUPFAM" id="SSF52058">
    <property type="entry name" value="L domain-like"/>
    <property type="match status" value="1"/>
</dbReference>
<dbReference type="InterPro" id="IPR025875">
    <property type="entry name" value="Leu-rich_rpt_4"/>
</dbReference>
<comment type="subcellular location">
    <subcellularLocation>
        <location evidence="1">Membrane</location>
        <topology evidence="1">Single-pass membrane protein</topology>
    </subcellularLocation>
</comment>
<evidence type="ECO:0000256" key="5">
    <source>
        <dbReference type="ARBA" id="ARBA00022737"/>
    </source>
</evidence>
<evidence type="ECO:0008006" key="12">
    <source>
        <dbReference type="Google" id="ProtNLM"/>
    </source>
</evidence>
<keyword evidence="8" id="KW-0675">Receptor</keyword>
<comment type="similarity">
    <text evidence="2">Belongs to the RLP family.</text>
</comment>
<sequence>MYGLDLSSNRLSGEIPVEIGDLVNIRCLNFSSNRLTGSIPYNISKLKDLESLDLSNNKLYGNIPSVLADLNSLGYFNVSFNNFSGEIPFKGHLVTFDNRSYIGNAHLCGDPTNISCNPTRVPEANASMQAKRKKKMK</sequence>
<evidence type="ECO:0000313" key="10">
    <source>
        <dbReference type="EMBL" id="CAA7013830.1"/>
    </source>
</evidence>
<keyword evidence="3" id="KW-0433">Leucine-rich repeat</keyword>
<proteinExistence type="inferred from homology"/>
<dbReference type="Gene3D" id="3.80.10.10">
    <property type="entry name" value="Ribonuclease Inhibitor"/>
    <property type="match status" value="1"/>
</dbReference>
<gene>
    <name evidence="10" type="ORF">MERR_LOCUS1064</name>
</gene>
<evidence type="ECO:0000256" key="6">
    <source>
        <dbReference type="ARBA" id="ARBA00022989"/>
    </source>
</evidence>
<keyword evidence="6" id="KW-1133">Transmembrane helix</keyword>
<keyword evidence="5" id="KW-0677">Repeat</keyword>
<keyword evidence="7" id="KW-0472">Membrane</keyword>
<dbReference type="InterPro" id="IPR051502">
    <property type="entry name" value="RLP_Defense_Trigger"/>
</dbReference>
<evidence type="ECO:0000256" key="2">
    <source>
        <dbReference type="ARBA" id="ARBA00009592"/>
    </source>
</evidence>
<dbReference type="PRINTS" id="PR00019">
    <property type="entry name" value="LEURICHRPT"/>
</dbReference>
<dbReference type="OrthoDB" id="544346at2759"/>
<reference evidence="10" key="1">
    <citation type="submission" date="2020-01" db="EMBL/GenBank/DDBJ databases">
        <authorList>
            <person name="Mishra B."/>
        </authorList>
    </citation>
    <scope>NUCLEOTIDE SEQUENCE [LARGE SCALE GENOMIC DNA]</scope>
</reference>
<dbReference type="Proteomes" id="UP000467841">
    <property type="component" value="Unassembled WGS sequence"/>
</dbReference>
<evidence type="ECO:0000256" key="8">
    <source>
        <dbReference type="ARBA" id="ARBA00023170"/>
    </source>
</evidence>
<comment type="caution">
    <text evidence="10">The sequence shown here is derived from an EMBL/GenBank/DDBJ whole genome shotgun (WGS) entry which is preliminary data.</text>
</comment>